<protein>
    <submittedName>
        <fullName evidence="2">Uncharacterized protein</fullName>
    </submittedName>
</protein>
<keyword evidence="1" id="KW-0472">Membrane</keyword>
<dbReference type="AlphaFoldDB" id="A0A382TLK8"/>
<keyword evidence="1" id="KW-0812">Transmembrane</keyword>
<name>A0A382TLK8_9ZZZZ</name>
<gene>
    <name evidence="2" type="ORF">METZ01_LOCUS375211</name>
</gene>
<feature type="transmembrane region" description="Helical" evidence="1">
    <location>
        <begin position="65"/>
        <end position="85"/>
    </location>
</feature>
<evidence type="ECO:0000313" key="2">
    <source>
        <dbReference type="EMBL" id="SVD22357.1"/>
    </source>
</evidence>
<feature type="non-terminal residue" evidence="2">
    <location>
        <position position="88"/>
    </location>
</feature>
<evidence type="ECO:0000256" key="1">
    <source>
        <dbReference type="SAM" id="Phobius"/>
    </source>
</evidence>
<proteinExistence type="predicted"/>
<feature type="transmembrane region" description="Helical" evidence="1">
    <location>
        <begin position="31"/>
        <end position="53"/>
    </location>
</feature>
<reference evidence="2" key="1">
    <citation type="submission" date="2018-05" db="EMBL/GenBank/DDBJ databases">
        <authorList>
            <person name="Lanie J.A."/>
            <person name="Ng W.-L."/>
            <person name="Kazmierczak K.M."/>
            <person name="Andrzejewski T.M."/>
            <person name="Davidsen T.M."/>
            <person name="Wayne K.J."/>
            <person name="Tettelin H."/>
            <person name="Glass J.I."/>
            <person name="Rusch D."/>
            <person name="Podicherti R."/>
            <person name="Tsui H.-C.T."/>
            <person name="Winkler M.E."/>
        </authorList>
    </citation>
    <scope>NUCLEOTIDE SEQUENCE</scope>
</reference>
<dbReference type="EMBL" id="UINC01137175">
    <property type="protein sequence ID" value="SVD22357.1"/>
    <property type="molecule type" value="Genomic_DNA"/>
</dbReference>
<keyword evidence="1" id="KW-1133">Transmembrane helix</keyword>
<accession>A0A382TLK8</accession>
<sequence length="88" mass="10043">MFFIFVFFVLSITYSWVGWRLVAPLQSDSGWRWVIIGLLVFHFISVFVSFAILRNLGPGGWVTPLYWVAYGGMGLFSLIFTGLLITET</sequence>
<organism evidence="2">
    <name type="scientific">marine metagenome</name>
    <dbReference type="NCBI Taxonomy" id="408172"/>
    <lineage>
        <taxon>unclassified sequences</taxon>
        <taxon>metagenomes</taxon>
        <taxon>ecological metagenomes</taxon>
    </lineage>
</organism>